<dbReference type="PRINTS" id="PR00038">
    <property type="entry name" value="HTHLUXR"/>
</dbReference>
<keyword evidence="3 8" id="KW-0238">DNA-binding</keyword>
<evidence type="ECO:0000256" key="4">
    <source>
        <dbReference type="ARBA" id="ARBA00023163"/>
    </source>
</evidence>
<dbReference type="STRING" id="1856405.BFC17_12735"/>
<dbReference type="AlphaFoldDB" id="A0A1E8FIQ5"/>
<dbReference type="InterPro" id="IPR039420">
    <property type="entry name" value="WalR-like"/>
</dbReference>
<dbReference type="Pfam" id="PF00072">
    <property type="entry name" value="Response_reg"/>
    <property type="match status" value="1"/>
</dbReference>
<evidence type="ECO:0000259" key="7">
    <source>
        <dbReference type="PROSITE" id="PS50110"/>
    </source>
</evidence>
<dbReference type="PANTHER" id="PTHR43214">
    <property type="entry name" value="TWO-COMPONENT RESPONSE REGULATOR"/>
    <property type="match status" value="1"/>
</dbReference>
<proteinExistence type="predicted"/>
<dbReference type="PROSITE" id="PS00622">
    <property type="entry name" value="HTH_LUXR_1"/>
    <property type="match status" value="1"/>
</dbReference>
<accession>A0A1E8FIQ5</accession>
<dbReference type="SMART" id="SM00448">
    <property type="entry name" value="REC"/>
    <property type="match status" value="1"/>
</dbReference>
<dbReference type="InterPro" id="IPR011006">
    <property type="entry name" value="CheY-like_superfamily"/>
</dbReference>
<evidence type="ECO:0000256" key="3">
    <source>
        <dbReference type="ARBA" id="ARBA00023125"/>
    </source>
</evidence>
<dbReference type="GO" id="GO:0000160">
    <property type="term" value="P:phosphorelay signal transduction system"/>
    <property type="evidence" value="ECO:0007669"/>
    <property type="project" value="InterPro"/>
</dbReference>
<organism evidence="8 9">
    <name type="scientific">Alteromonas lipolytica</name>
    <dbReference type="NCBI Taxonomy" id="1856405"/>
    <lineage>
        <taxon>Bacteria</taxon>
        <taxon>Pseudomonadati</taxon>
        <taxon>Pseudomonadota</taxon>
        <taxon>Gammaproteobacteria</taxon>
        <taxon>Alteromonadales</taxon>
        <taxon>Alteromonadaceae</taxon>
        <taxon>Alteromonas/Salinimonas group</taxon>
        <taxon>Alteromonas</taxon>
    </lineage>
</organism>
<comment type="caution">
    <text evidence="8">The sequence shown here is derived from an EMBL/GenBank/DDBJ whole genome shotgun (WGS) entry which is preliminary data.</text>
</comment>
<evidence type="ECO:0000256" key="2">
    <source>
        <dbReference type="ARBA" id="ARBA00023015"/>
    </source>
</evidence>
<dbReference type="SMART" id="SM00421">
    <property type="entry name" value="HTH_LUXR"/>
    <property type="match status" value="1"/>
</dbReference>
<dbReference type="CDD" id="cd17535">
    <property type="entry name" value="REC_NarL-like"/>
    <property type="match status" value="1"/>
</dbReference>
<evidence type="ECO:0000256" key="5">
    <source>
        <dbReference type="PROSITE-ProRule" id="PRU00169"/>
    </source>
</evidence>
<dbReference type="PROSITE" id="PS50043">
    <property type="entry name" value="HTH_LUXR_2"/>
    <property type="match status" value="1"/>
</dbReference>
<dbReference type="PANTHER" id="PTHR43214:SF24">
    <property type="entry name" value="TRANSCRIPTIONAL REGULATORY PROTEIN NARL-RELATED"/>
    <property type="match status" value="1"/>
</dbReference>
<dbReference type="OrthoDB" id="9796655at2"/>
<dbReference type="GO" id="GO:0003677">
    <property type="term" value="F:DNA binding"/>
    <property type="evidence" value="ECO:0007669"/>
    <property type="project" value="UniProtKB-KW"/>
</dbReference>
<dbReference type="GO" id="GO:0006355">
    <property type="term" value="P:regulation of DNA-templated transcription"/>
    <property type="evidence" value="ECO:0007669"/>
    <property type="project" value="InterPro"/>
</dbReference>
<sequence length="209" mass="22746">MIKVAIADDQLMVRQGIASLLSLRPDIVISWQADNGEQALAMLAQQPVDILLTDIRMPVKNGIETVQAMRERGDETKVIVLTTFDDPGLFTQAMAAGANGFLLKDVDTAKLHDAITTVYGGGMLAEPVLLNQLSQEQLSTFADPDIEPLSERELDILKLIAGGYSNKEIADTVFLAEGTVKNHVSNILAKLHTRDRTRAVLKALSARLI</sequence>
<protein>
    <submittedName>
        <fullName evidence="8">DNA-binding response regulator</fullName>
    </submittedName>
</protein>
<dbReference type="Proteomes" id="UP000176037">
    <property type="component" value="Unassembled WGS sequence"/>
</dbReference>
<dbReference type="CDD" id="cd06170">
    <property type="entry name" value="LuxR_C_like"/>
    <property type="match status" value="1"/>
</dbReference>
<feature type="domain" description="Response regulatory" evidence="7">
    <location>
        <begin position="3"/>
        <end position="119"/>
    </location>
</feature>
<dbReference type="EMBL" id="MJIC01000009">
    <property type="protein sequence ID" value="OFI35616.1"/>
    <property type="molecule type" value="Genomic_DNA"/>
</dbReference>
<dbReference type="InterPro" id="IPR016032">
    <property type="entry name" value="Sig_transdc_resp-reg_C-effctor"/>
</dbReference>
<dbReference type="PROSITE" id="PS50110">
    <property type="entry name" value="RESPONSE_REGULATORY"/>
    <property type="match status" value="1"/>
</dbReference>
<gene>
    <name evidence="8" type="ORF">BFC17_12735</name>
</gene>
<keyword evidence="1 5" id="KW-0597">Phosphoprotein</keyword>
<keyword evidence="4" id="KW-0804">Transcription</keyword>
<dbReference type="InterPro" id="IPR000792">
    <property type="entry name" value="Tscrpt_reg_LuxR_C"/>
</dbReference>
<feature type="domain" description="HTH luxR-type" evidence="6">
    <location>
        <begin position="142"/>
        <end position="207"/>
    </location>
</feature>
<evidence type="ECO:0000256" key="1">
    <source>
        <dbReference type="ARBA" id="ARBA00022553"/>
    </source>
</evidence>
<evidence type="ECO:0000313" key="9">
    <source>
        <dbReference type="Proteomes" id="UP000176037"/>
    </source>
</evidence>
<dbReference type="SUPFAM" id="SSF52172">
    <property type="entry name" value="CheY-like"/>
    <property type="match status" value="1"/>
</dbReference>
<dbReference type="SUPFAM" id="SSF46894">
    <property type="entry name" value="C-terminal effector domain of the bipartite response regulators"/>
    <property type="match status" value="1"/>
</dbReference>
<reference evidence="8 9" key="1">
    <citation type="submission" date="2016-09" db="EMBL/GenBank/DDBJ databases">
        <title>Alteromonas lipolytica, a new species isolated from sea water.</title>
        <authorList>
            <person name="Wu Y.-H."/>
            <person name="Cheng H."/>
            <person name="Xu X.-W."/>
        </authorList>
    </citation>
    <scope>NUCLEOTIDE SEQUENCE [LARGE SCALE GENOMIC DNA]</scope>
    <source>
        <strain evidence="8 9">JW12</strain>
    </source>
</reference>
<dbReference type="InterPro" id="IPR001789">
    <property type="entry name" value="Sig_transdc_resp-reg_receiver"/>
</dbReference>
<evidence type="ECO:0000259" key="6">
    <source>
        <dbReference type="PROSITE" id="PS50043"/>
    </source>
</evidence>
<name>A0A1E8FIQ5_9ALTE</name>
<keyword evidence="9" id="KW-1185">Reference proteome</keyword>
<keyword evidence="2" id="KW-0805">Transcription regulation</keyword>
<evidence type="ECO:0000313" key="8">
    <source>
        <dbReference type="EMBL" id="OFI35616.1"/>
    </source>
</evidence>
<dbReference type="RefSeq" id="WP_070175360.1">
    <property type="nucleotide sequence ID" value="NZ_BMJR01000006.1"/>
</dbReference>
<dbReference type="InterPro" id="IPR058245">
    <property type="entry name" value="NreC/VraR/RcsB-like_REC"/>
</dbReference>
<dbReference type="Gene3D" id="3.40.50.2300">
    <property type="match status" value="1"/>
</dbReference>
<feature type="modified residue" description="4-aspartylphosphate" evidence="5">
    <location>
        <position position="54"/>
    </location>
</feature>
<dbReference type="Pfam" id="PF00196">
    <property type="entry name" value="GerE"/>
    <property type="match status" value="1"/>
</dbReference>